<evidence type="ECO:0000313" key="1">
    <source>
        <dbReference type="EMBL" id="KAF9594447.1"/>
    </source>
</evidence>
<dbReference type="Proteomes" id="UP000631114">
    <property type="component" value="Unassembled WGS sequence"/>
</dbReference>
<organism evidence="1 2">
    <name type="scientific">Coptis chinensis</name>
    <dbReference type="NCBI Taxonomy" id="261450"/>
    <lineage>
        <taxon>Eukaryota</taxon>
        <taxon>Viridiplantae</taxon>
        <taxon>Streptophyta</taxon>
        <taxon>Embryophyta</taxon>
        <taxon>Tracheophyta</taxon>
        <taxon>Spermatophyta</taxon>
        <taxon>Magnoliopsida</taxon>
        <taxon>Ranunculales</taxon>
        <taxon>Ranunculaceae</taxon>
        <taxon>Coptidoideae</taxon>
        <taxon>Coptis</taxon>
    </lineage>
</organism>
<dbReference type="OrthoDB" id="1637540at2759"/>
<accession>A0A835H9Z7</accession>
<keyword evidence="2" id="KW-1185">Reference proteome</keyword>
<comment type="caution">
    <text evidence="1">The sequence shown here is derived from an EMBL/GenBank/DDBJ whole genome shotgun (WGS) entry which is preliminary data.</text>
</comment>
<reference evidence="1 2" key="1">
    <citation type="submission" date="2020-10" db="EMBL/GenBank/DDBJ databases">
        <title>The Coptis chinensis genome and diversification of protoberbering-type alkaloids.</title>
        <authorList>
            <person name="Wang B."/>
            <person name="Shu S."/>
            <person name="Song C."/>
            <person name="Liu Y."/>
        </authorList>
    </citation>
    <scope>NUCLEOTIDE SEQUENCE [LARGE SCALE GENOMIC DNA]</scope>
    <source>
        <strain evidence="1">HL-2020</strain>
        <tissue evidence="1">Leaf</tissue>
    </source>
</reference>
<name>A0A835H9Z7_9MAGN</name>
<dbReference type="EMBL" id="JADFTS010000008">
    <property type="protein sequence ID" value="KAF9594447.1"/>
    <property type="molecule type" value="Genomic_DNA"/>
</dbReference>
<sequence length="78" mass="9206">MKRSHDRKLRERVFKPGDWVLRKARNFDNLSAGKFSENWEGPFIVDRLASKGSYYLKSLAGDVMSKAWNASHLRKFFR</sequence>
<dbReference type="AlphaFoldDB" id="A0A835H9Z7"/>
<protein>
    <submittedName>
        <fullName evidence="1">Uncharacterized protein</fullName>
    </submittedName>
</protein>
<evidence type="ECO:0000313" key="2">
    <source>
        <dbReference type="Proteomes" id="UP000631114"/>
    </source>
</evidence>
<proteinExistence type="predicted"/>
<gene>
    <name evidence="1" type="ORF">IFM89_031049</name>
</gene>